<dbReference type="EMBL" id="LAZR01000773">
    <property type="protein sequence ID" value="KKN58190.1"/>
    <property type="molecule type" value="Genomic_DNA"/>
</dbReference>
<feature type="domain" description="Fumarylacetoacetase-like C-terminal" evidence="2">
    <location>
        <begin position="15"/>
        <end position="183"/>
    </location>
</feature>
<name>A0A0F9RNQ6_9ZZZZ</name>
<reference evidence="3" key="1">
    <citation type="journal article" date="2015" name="Nature">
        <title>Complex archaea that bridge the gap between prokaryotes and eukaryotes.</title>
        <authorList>
            <person name="Spang A."/>
            <person name="Saw J.H."/>
            <person name="Jorgensen S.L."/>
            <person name="Zaremba-Niedzwiedzka K."/>
            <person name="Martijn J."/>
            <person name="Lind A.E."/>
            <person name="van Eijk R."/>
            <person name="Schleper C."/>
            <person name="Guy L."/>
            <person name="Ettema T.J."/>
        </authorList>
    </citation>
    <scope>NUCLEOTIDE SEQUENCE</scope>
</reference>
<evidence type="ECO:0000256" key="1">
    <source>
        <dbReference type="ARBA" id="ARBA00022723"/>
    </source>
</evidence>
<organism evidence="3">
    <name type="scientific">marine sediment metagenome</name>
    <dbReference type="NCBI Taxonomy" id="412755"/>
    <lineage>
        <taxon>unclassified sequences</taxon>
        <taxon>metagenomes</taxon>
        <taxon>ecological metagenomes</taxon>
    </lineage>
</organism>
<dbReference type="PANTHER" id="PTHR11820:SF7">
    <property type="entry name" value="ACYLPYRUVASE FAHD1, MITOCHONDRIAL"/>
    <property type="match status" value="1"/>
</dbReference>
<evidence type="ECO:0000313" key="3">
    <source>
        <dbReference type="EMBL" id="KKN58190.1"/>
    </source>
</evidence>
<protein>
    <recommendedName>
        <fullName evidence="2">Fumarylacetoacetase-like C-terminal domain-containing protein</fullName>
    </recommendedName>
</protein>
<sequence>MHSIKLVSEELIPSKVVCVGRNYTAHIAELNNETPDQMVLFNKPNSAITNTLLAAHNGDTLHYETELCFVIKDKKFIGVGLGLDLTKRTVQSKLKNKGLPWERAKAFDGSVILSDFVELTDAMKHFTFELKINNEVIQRGDTHFMLHNPDSILQEINEFMSLEDGDVVMTGTPSGVGEVTAKSIFAVALYANDQCLLEHQWKVSKN</sequence>
<dbReference type="GO" id="GO:0018773">
    <property type="term" value="F:acetylpyruvate hydrolase activity"/>
    <property type="evidence" value="ECO:0007669"/>
    <property type="project" value="TreeGrafter"/>
</dbReference>
<gene>
    <name evidence="3" type="ORF">LCGC14_0554690</name>
</gene>
<dbReference type="Pfam" id="PF01557">
    <property type="entry name" value="FAA_hydrolase"/>
    <property type="match status" value="1"/>
</dbReference>
<dbReference type="GO" id="GO:0046872">
    <property type="term" value="F:metal ion binding"/>
    <property type="evidence" value="ECO:0007669"/>
    <property type="project" value="UniProtKB-KW"/>
</dbReference>
<dbReference type="InterPro" id="IPR011234">
    <property type="entry name" value="Fumarylacetoacetase-like_C"/>
</dbReference>
<proteinExistence type="predicted"/>
<dbReference type="SUPFAM" id="SSF56529">
    <property type="entry name" value="FAH"/>
    <property type="match status" value="1"/>
</dbReference>
<dbReference type="PANTHER" id="PTHR11820">
    <property type="entry name" value="ACYLPYRUVASE"/>
    <property type="match status" value="1"/>
</dbReference>
<dbReference type="InterPro" id="IPR036663">
    <property type="entry name" value="Fumarylacetoacetase_C_sf"/>
</dbReference>
<accession>A0A0F9RNQ6</accession>
<keyword evidence="1" id="KW-0479">Metal-binding</keyword>
<evidence type="ECO:0000259" key="2">
    <source>
        <dbReference type="Pfam" id="PF01557"/>
    </source>
</evidence>
<dbReference type="AlphaFoldDB" id="A0A0F9RNQ6"/>
<dbReference type="Gene3D" id="3.90.850.10">
    <property type="entry name" value="Fumarylacetoacetase-like, C-terminal domain"/>
    <property type="match status" value="1"/>
</dbReference>
<comment type="caution">
    <text evidence="3">The sequence shown here is derived from an EMBL/GenBank/DDBJ whole genome shotgun (WGS) entry which is preliminary data.</text>
</comment>